<keyword evidence="3" id="KW-1003">Cell membrane</keyword>
<evidence type="ECO:0000256" key="5">
    <source>
        <dbReference type="ARBA" id="ARBA00022729"/>
    </source>
</evidence>
<dbReference type="SUPFAM" id="SSF82153">
    <property type="entry name" value="FAS1 domain"/>
    <property type="match status" value="1"/>
</dbReference>
<evidence type="ECO:0000256" key="8">
    <source>
        <dbReference type="ARBA" id="ARBA00023288"/>
    </source>
</evidence>
<keyword evidence="6" id="KW-0654">Proteoglycan</keyword>
<comment type="subcellular location">
    <subcellularLocation>
        <location evidence="1">Cell membrane</location>
        <topology evidence="1">Lipid-anchor</topology>
        <topology evidence="1">GPI-anchor</topology>
    </subcellularLocation>
</comment>
<comment type="function">
    <text evidence="9">May be a cell surface adhesion protein.</text>
</comment>
<dbReference type="PANTHER" id="PTHR32077:SF59">
    <property type="entry name" value="FASCICLIN-LIKE ARABINOGALACTAN PROTEIN 12"/>
    <property type="match status" value="1"/>
</dbReference>
<keyword evidence="8" id="KW-0449">Lipoprotein</keyword>
<organism evidence="12 13">
    <name type="scientific">Brassica napus</name>
    <name type="common">Rape</name>
    <dbReference type="NCBI Taxonomy" id="3708"/>
    <lineage>
        <taxon>Eukaryota</taxon>
        <taxon>Viridiplantae</taxon>
        <taxon>Streptophyta</taxon>
        <taxon>Embryophyta</taxon>
        <taxon>Tracheophyta</taxon>
        <taxon>Spermatophyta</taxon>
        <taxon>Magnoliopsida</taxon>
        <taxon>eudicotyledons</taxon>
        <taxon>Gunneridae</taxon>
        <taxon>Pentapetalae</taxon>
        <taxon>rosids</taxon>
        <taxon>malvids</taxon>
        <taxon>Brassicales</taxon>
        <taxon>Brassicaceae</taxon>
        <taxon>Brassiceae</taxon>
        <taxon>Brassica</taxon>
    </lineage>
</organism>
<comment type="similarity">
    <text evidence="2">Belongs to the fasciclin-like AGP family.</text>
</comment>
<dbReference type="Gene3D" id="2.30.180.10">
    <property type="entry name" value="FAS1 domain"/>
    <property type="match status" value="1"/>
</dbReference>
<evidence type="ECO:0000313" key="12">
    <source>
        <dbReference type="EMBL" id="KAH0896253.1"/>
    </source>
</evidence>
<evidence type="ECO:0000259" key="11">
    <source>
        <dbReference type="PROSITE" id="PS50213"/>
    </source>
</evidence>
<keyword evidence="13" id="KW-1185">Reference proteome</keyword>
<dbReference type="Proteomes" id="UP000824890">
    <property type="component" value="Unassembled WGS sequence"/>
</dbReference>
<feature type="compositionally biased region" description="Polar residues" evidence="10">
    <location>
        <begin position="45"/>
        <end position="63"/>
    </location>
</feature>
<evidence type="ECO:0000313" key="13">
    <source>
        <dbReference type="Proteomes" id="UP000824890"/>
    </source>
</evidence>
<keyword evidence="7" id="KW-0472">Membrane</keyword>
<dbReference type="Pfam" id="PF02469">
    <property type="entry name" value="Fasciclin"/>
    <property type="match status" value="1"/>
</dbReference>
<gene>
    <name evidence="12" type="ORF">HID58_045821</name>
</gene>
<evidence type="ECO:0000256" key="7">
    <source>
        <dbReference type="ARBA" id="ARBA00023136"/>
    </source>
</evidence>
<keyword evidence="6" id="KW-0325">Glycoprotein</keyword>
<proteinExistence type="inferred from homology"/>
<evidence type="ECO:0000256" key="4">
    <source>
        <dbReference type="ARBA" id="ARBA00022622"/>
    </source>
</evidence>
<dbReference type="PROSITE" id="PS50213">
    <property type="entry name" value="FAS1"/>
    <property type="match status" value="1"/>
</dbReference>
<evidence type="ECO:0000256" key="1">
    <source>
        <dbReference type="ARBA" id="ARBA00004609"/>
    </source>
</evidence>
<name>A0ABQ8AUV3_BRANA</name>
<sequence length="277" mass="31139">MHYTHTCVAQGIQYLLNNIAKEIHHGTFCLLPPPPPPHRNPRNPISASRRSGSTRTHKQQSTGPGLPKSSKRQASSLLLKLTGVANHLYGQLNNSYNIITIFAPSDSSFSSLKAGTLNTLTDEQQVELVQFHVIPSYVSSSNFQTISNPLRTQAGDSAEGHFPLNITTSGNTVNITSEWFTSCIASCNLTKLRKKKEETAAEIRSQEVRARIKALTEYIEGDFELEEELGRLRDREISLDLDYGLASVLDPSFSRHELPEKHIYVFKMDYRKVWNRD</sequence>
<feature type="region of interest" description="Disordered" evidence="10">
    <location>
        <begin position="30"/>
        <end position="72"/>
    </location>
</feature>
<dbReference type="InterPro" id="IPR045003">
    <property type="entry name" value="FLA_A"/>
</dbReference>
<evidence type="ECO:0000256" key="6">
    <source>
        <dbReference type="ARBA" id="ARBA00022974"/>
    </source>
</evidence>
<reference evidence="12 13" key="1">
    <citation type="submission" date="2021-05" db="EMBL/GenBank/DDBJ databases">
        <title>Genome Assembly of Synthetic Allotetraploid Brassica napus Reveals Homoeologous Exchanges between Subgenomes.</title>
        <authorList>
            <person name="Davis J.T."/>
        </authorList>
    </citation>
    <scope>NUCLEOTIDE SEQUENCE [LARGE SCALE GENOMIC DNA]</scope>
    <source>
        <strain evidence="13">cv. Da-Ae</strain>
        <tissue evidence="12">Seedling</tissue>
    </source>
</reference>
<evidence type="ECO:0000256" key="9">
    <source>
        <dbReference type="ARBA" id="ARBA00024686"/>
    </source>
</evidence>
<dbReference type="SMART" id="SM00554">
    <property type="entry name" value="FAS1"/>
    <property type="match status" value="1"/>
</dbReference>
<protein>
    <recommendedName>
        <fullName evidence="11">FAS1 domain-containing protein</fullName>
    </recommendedName>
</protein>
<feature type="domain" description="FAS1" evidence="11">
    <location>
        <begin position="59"/>
        <end position="157"/>
    </location>
</feature>
<dbReference type="EMBL" id="JAGKQM010000012">
    <property type="protein sequence ID" value="KAH0896253.1"/>
    <property type="molecule type" value="Genomic_DNA"/>
</dbReference>
<dbReference type="InterPro" id="IPR036378">
    <property type="entry name" value="FAS1_dom_sf"/>
</dbReference>
<evidence type="ECO:0000256" key="3">
    <source>
        <dbReference type="ARBA" id="ARBA00022475"/>
    </source>
</evidence>
<evidence type="ECO:0000256" key="10">
    <source>
        <dbReference type="SAM" id="MobiDB-lite"/>
    </source>
</evidence>
<keyword evidence="4" id="KW-0336">GPI-anchor</keyword>
<dbReference type="PANTHER" id="PTHR32077">
    <property type="entry name" value="FASCICLIN-LIKE ARABINOGALACTAN PROTEIN"/>
    <property type="match status" value="1"/>
</dbReference>
<evidence type="ECO:0000256" key="2">
    <source>
        <dbReference type="ARBA" id="ARBA00007843"/>
    </source>
</evidence>
<dbReference type="InterPro" id="IPR000782">
    <property type="entry name" value="FAS1_domain"/>
</dbReference>
<accession>A0ABQ8AUV3</accession>
<comment type="caution">
    <text evidence="12">The sequence shown here is derived from an EMBL/GenBank/DDBJ whole genome shotgun (WGS) entry which is preliminary data.</text>
</comment>
<keyword evidence="5" id="KW-0732">Signal</keyword>